<evidence type="ECO:0000313" key="12">
    <source>
        <dbReference type="Proteomes" id="UP000179807"/>
    </source>
</evidence>
<dbReference type="GO" id="GO:0060090">
    <property type="term" value="F:molecular adaptor activity"/>
    <property type="evidence" value="ECO:0007669"/>
    <property type="project" value="TreeGrafter"/>
</dbReference>
<dbReference type="Gene3D" id="1.25.40.840">
    <property type="entry name" value="CCR4-NOT transcription complex subunit 1 TTP binding domain"/>
    <property type="match status" value="1"/>
</dbReference>
<dbReference type="PANTHER" id="PTHR13162:SF8">
    <property type="entry name" value="CCR4-NOT TRANSCRIPTION COMPLEX SUBUNIT 1"/>
    <property type="match status" value="1"/>
</dbReference>
<evidence type="ECO:0000259" key="7">
    <source>
        <dbReference type="Pfam" id="PF12842"/>
    </source>
</evidence>
<evidence type="ECO:0008006" key="13">
    <source>
        <dbReference type="Google" id="ProtNLM"/>
    </source>
</evidence>
<evidence type="ECO:0000256" key="1">
    <source>
        <dbReference type="ARBA" id="ARBA00004123"/>
    </source>
</evidence>
<evidence type="ECO:0000256" key="3">
    <source>
        <dbReference type="ARBA" id="ARBA00023015"/>
    </source>
</evidence>
<evidence type="ECO:0000259" key="8">
    <source>
        <dbReference type="Pfam" id="PF16415"/>
    </source>
</evidence>
<dbReference type="PANTHER" id="PTHR13162">
    <property type="entry name" value="CCR4-NOT TRANSCRIPTION COMPLEX"/>
    <property type="match status" value="1"/>
</dbReference>
<dbReference type="RefSeq" id="XP_068365645.1">
    <property type="nucleotide sequence ID" value="XM_068499645.1"/>
</dbReference>
<keyword evidence="12" id="KW-1185">Reference proteome</keyword>
<dbReference type="OrthoDB" id="1933107at2759"/>
<dbReference type="Pfam" id="PF12842">
    <property type="entry name" value="DUF3819"/>
    <property type="match status" value="1"/>
</dbReference>
<accession>A0A1J4KSQ9</accession>
<comment type="caution">
    <text evidence="11">The sequence shown here is derived from an EMBL/GenBank/DDBJ whole genome shotgun (WGS) entry which is preliminary data.</text>
</comment>
<keyword evidence="2" id="KW-0678">Repressor</keyword>
<reference evidence="11" key="1">
    <citation type="submission" date="2016-10" db="EMBL/GenBank/DDBJ databases">
        <authorList>
            <person name="Benchimol M."/>
            <person name="Almeida L.G."/>
            <person name="Vasconcelos A.T."/>
            <person name="Perreira-Neves A."/>
            <person name="Rosa I.A."/>
            <person name="Tasca T."/>
            <person name="Bogo M.R."/>
            <person name="de Souza W."/>
        </authorList>
    </citation>
    <scope>NUCLEOTIDE SEQUENCE [LARGE SCALE GENOMIC DNA]</scope>
    <source>
        <strain evidence="11">K</strain>
    </source>
</reference>
<dbReference type="InterPro" id="IPR038535">
    <property type="entry name" value="CNOT1_TTP_bind_sf"/>
</dbReference>
<sequence length="1941" mass="220956">MQTVYNSIFDGVAWYKIIHLSAKIIDDISKSGTMSKIAKHFPPPSPLALGSLYVEKLLRVDSANDHPNLVVNRVISILETTNLLQLKSIMTIIFHTLQDSNSSEKQKGTMKIIIKEIIHKFQTHSHFRPHLIALFDSLPNFPVNLIQSLSLENGIILCAYGCFSRYAQIAKLFLKQKLLPSATEEMIANMNQNTLFEITSLSIENQFIKARLKKLSSCYIPNLTNEGKDDPQNIKVVFQPKDRPSLFDAVLESDARALTNSLQLRRLFDFFPEFDATHAALFITSISCKKCCFRAYFSRLEETQRERIIDLFRESFIERKVDLKLITNNLDQPNTLPLDNEGCSLLFMILHGLLKNSKIPAKPFLGKWQNLTSQLQFATFLANNQINNLSFDNCKLTKLHGYETPPTPNNCWLCIDFVECVLDLAYVFPREITQLLSIASDQYSAPLLLTYSQLGKHENELFRKSTVSFITTIIQSRHTSQIIDILWKTNNQFCMWIFSVFYYQYPNKLNNIIDAIGDHLNELLLSDDLKLVIDLAFQASLRGLVEIDVFIKQLVDRTSIDVLTNILMFVKSMVLDSSLSSPALFSGSLNTMFKYFWNIFDNLNSNLKLLVNTVYSICDSSVPNIKKVPFADSLPSIKTPEVKESASELFTKFFTDQLSVSQFVQLFHQHRVNSQMLFQSMEHYLILELKYLDQHDVKDIQKLGQLIGNMVHENLFNEKQLKIIFQVFVKAFSSTIYNANYKFSVPALDICYPKLATVPQAVFSILKQPLLKNSQPQLYEKIKKLSTNLATPVHLAKSTSLTLHPRLKKFEKLSTPPPRVCKLIQQIPNDPCLIHSIITSYKPYIEWLALHLVSTIQDKPVLLLTLLNHLLEAPQFTRIVIQAAIFESIQLITSPQFSTFEGAFTRRRLSILGQLIGQLTLAVNRTISGRFLDLKHLLLYAFSQGKLFGVVPFVSNILCVASPYFNPPNPYTSAILQVLASIAMTDLLKLYIKNQIYQIFNHFNVSLSQIKLLSLVPDIRQGNFDFVAPPFALNYILSVTDIDRIIQFDENVFATLAAQNVVIPDPPNPSQSRDKMRTSITAAALAFLKQDGTTLAKVASSTAGDLILKDFMFSNNVELMQETAATLTKQLAAGLTLFTVFQKLQRFLSHQMLHDFGQVDMEWINATIQANINWIGQMLHDVVHLKALKIVQQRIEQNEEIKRTQGPRYIEAISQSSQRNLPPVLAPNEQGLTVQHRQIYQDLAELPLSPAELSFPELVPDKTIKPNEMFEKFFSKLYKLISNEIQQNTSAGDPLDFDSPFYVMMNNFPEIKPVFEEFLSILRVMMKYMAKVTHSINDRIYGFILQKVVEKVPQPFVTRAQPYVAGWLRNSIPSVSLLCDLMGLGLITTAQLDRFFFDSLNKQPFNYRLYMFAIRFLQSTLVKQQLIQPSEMISSLTLVVSTPISMLETAASQQQEFINELRKVLDELEVPLHVLSPESKLQTMATFDPIEDISEVDTIIASFNKWKNVVEDDNANDDTVLKITKEMFELGRDFFVIVLLNGNKEDINRILRCAKECNILKGSWESIAASFEYCIGGNSMVLEYDMKKYFDALIALLDVVYDDIELLTLFAALLHCLRPLLMPSFTFSWIQLISERQFVYNLISNKLGWSAMTTLLADYVVTVSFTVDTNHHDVFDLLYKSLLRFVLVLIHDFPDFLVAIVPELVTLLPTSFTQLRNILLSATSYGIKTVTITSALKSLDKVPGIDEFISIPVPQKHLIEKLQFANAIKSEIAFTELASQLEKRASNGAIASFVVFVTNVLLPQSSASQILSPQFSSIHVYFIVTELIKKLGPEAIVVLVNVIIDQLRYPCKTTLFFFKTALTLLRTEIKQQIPVSLEEIIIKTVMERAVTPPPHPWGLRLLIRELVTSKDFVLLERPYVSKSEDIQNFLKAITETFCNDD</sequence>
<dbReference type="GO" id="GO:0000288">
    <property type="term" value="P:nuclear-transcribed mRNA catabolic process, deadenylation-dependent decay"/>
    <property type="evidence" value="ECO:0007669"/>
    <property type="project" value="TreeGrafter"/>
</dbReference>
<dbReference type="InterPro" id="IPR032191">
    <property type="entry name" value="CNOT1_CAF1_bind"/>
</dbReference>
<dbReference type="Pfam" id="PF16417">
    <property type="entry name" value="CNOT1_TTP_bind"/>
    <property type="match status" value="1"/>
</dbReference>
<dbReference type="Proteomes" id="UP000179807">
    <property type="component" value="Unassembled WGS sequence"/>
</dbReference>
<dbReference type="Gene3D" id="1.25.40.180">
    <property type="match status" value="1"/>
</dbReference>
<comment type="subcellular location">
    <subcellularLocation>
        <location evidence="1">Nucleus</location>
    </subcellularLocation>
</comment>
<dbReference type="InterPro" id="IPR032194">
    <property type="entry name" value="CNOT1_HEAT"/>
</dbReference>
<dbReference type="Pfam" id="PF04054">
    <property type="entry name" value="Not1"/>
    <property type="match status" value="1"/>
</dbReference>
<dbReference type="Pfam" id="PF16418">
    <property type="entry name" value="CNOT1_HEAT"/>
    <property type="match status" value="1"/>
</dbReference>
<dbReference type="Gene3D" id="1.25.40.790">
    <property type="match status" value="1"/>
</dbReference>
<keyword evidence="5" id="KW-0539">Nucleus</keyword>
<dbReference type="InterPro" id="IPR032193">
    <property type="entry name" value="CNOT1_TTP_bind"/>
</dbReference>
<evidence type="ECO:0000259" key="10">
    <source>
        <dbReference type="Pfam" id="PF16418"/>
    </source>
</evidence>
<feature type="domain" description="CCR4-NOT transcription complex subunit 1 HEAT repeat" evidence="10">
    <location>
        <begin position="469"/>
        <end position="572"/>
    </location>
</feature>
<evidence type="ECO:0000256" key="4">
    <source>
        <dbReference type="ARBA" id="ARBA00023163"/>
    </source>
</evidence>
<dbReference type="GO" id="GO:0005634">
    <property type="term" value="C:nucleus"/>
    <property type="evidence" value="ECO:0007669"/>
    <property type="project" value="UniProtKB-SubCell"/>
</dbReference>
<dbReference type="GO" id="GO:0000932">
    <property type="term" value="C:P-body"/>
    <property type="evidence" value="ECO:0007669"/>
    <property type="project" value="TreeGrafter"/>
</dbReference>
<organism evidence="11 12">
    <name type="scientific">Tritrichomonas foetus</name>
    <dbReference type="NCBI Taxonomy" id="1144522"/>
    <lineage>
        <taxon>Eukaryota</taxon>
        <taxon>Metamonada</taxon>
        <taxon>Parabasalia</taxon>
        <taxon>Tritrichomonadida</taxon>
        <taxon>Tritrichomonadidae</taxon>
        <taxon>Tritrichomonas</taxon>
    </lineage>
</organism>
<keyword evidence="3" id="KW-0805">Transcription regulation</keyword>
<dbReference type="Pfam" id="PF16415">
    <property type="entry name" value="CNOT1_CAF1_bind"/>
    <property type="match status" value="1"/>
</dbReference>
<gene>
    <name evidence="11" type="ORF">TRFO_17537</name>
</gene>
<dbReference type="GO" id="GO:0017148">
    <property type="term" value="P:negative regulation of translation"/>
    <property type="evidence" value="ECO:0007669"/>
    <property type="project" value="InterPro"/>
</dbReference>
<dbReference type="InterPro" id="IPR024557">
    <property type="entry name" value="CNOT1_dom_4"/>
</dbReference>
<evidence type="ECO:0000259" key="6">
    <source>
        <dbReference type="Pfam" id="PF04054"/>
    </source>
</evidence>
<dbReference type="GeneID" id="94834349"/>
<evidence type="ECO:0000259" key="9">
    <source>
        <dbReference type="Pfam" id="PF16417"/>
    </source>
</evidence>
<keyword evidence="4" id="KW-0804">Transcription</keyword>
<dbReference type="EMBL" id="MLAK01000561">
    <property type="protein sequence ID" value="OHT12509.1"/>
    <property type="molecule type" value="Genomic_DNA"/>
</dbReference>
<evidence type="ECO:0000256" key="2">
    <source>
        <dbReference type="ARBA" id="ARBA00022491"/>
    </source>
</evidence>
<feature type="domain" description="CCR4-NOT transcription complex subunit 1 CAF1-binding" evidence="8">
    <location>
        <begin position="843"/>
        <end position="1016"/>
    </location>
</feature>
<evidence type="ECO:0000313" key="11">
    <source>
        <dbReference type="EMBL" id="OHT12509.1"/>
    </source>
</evidence>
<dbReference type="InterPro" id="IPR040398">
    <property type="entry name" value="Not1"/>
</dbReference>
<evidence type="ECO:0000256" key="5">
    <source>
        <dbReference type="ARBA" id="ARBA00023242"/>
    </source>
</evidence>
<feature type="domain" description="CCR4-NOT transcription complex subunit 1 TTP binding" evidence="9">
    <location>
        <begin position="638"/>
        <end position="786"/>
    </location>
</feature>
<dbReference type="Gene3D" id="1.25.40.800">
    <property type="match status" value="1"/>
</dbReference>
<dbReference type="VEuPathDB" id="TrichDB:TRFO_17537"/>
<dbReference type="GO" id="GO:0030015">
    <property type="term" value="C:CCR4-NOT core complex"/>
    <property type="evidence" value="ECO:0007669"/>
    <property type="project" value="InterPro"/>
</dbReference>
<dbReference type="InterPro" id="IPR007196">
    <property type="entry name" value="CCR4-Not_Not1_C"/>
</dbReference>
<name>A0A1J4KSQ9_9EUKA</name>
<proteinExistence type="predicted"/>
<feature type="domain" description="CCR4-Not complex component Not1 C-terminal" evidence="6">
    <location>
        <begin position="1604"/>
        <end position="1933"/>
    </location>
</feature>
<feature type="domain" description="CCR4-NOT transcription complex subunit 1" evidence="7">
    <location>
        <begin position="1089"/>
        <end position="1204"/>
    </location>
</feature>
<protein>
    <recommendedName>
        <fullName evidence="13">CCR4-Not complex component Not1 C-terminal domain-containing protein</fullName>
    </recommendedName>
</protein>